<reference evidence="2 3" key="1">
    <citation type="journal article" date="2020" name="Cell">
        <title>Large-Scale Comparative Analyses of Tick Genomes Elucidate Their Genetic Diversity and Vector Capacities.</title>
        <authorList>
            <consortium name="Tick Genome and Microbiome Consortium (TIGMIC)"/>
            <person name="Jia N."/>
            <person name="Wang J."/>
            <person name="Shi W."/>
            <person name="Du L."/>
            <person name="Sun Y."/>
            <person name="Zhan W."/>
            <person name="Jiang J.F."/>
            <person name="Wang Q."/>
            <person name="Zhang B."/>
            <person name="Ji P."/>
            <person name="Bell-Sakyi L."/>
            <person name="Cui X.M."/>
            <person name="Yuan T.T."/>
            <person name="Jiang B.G."/>
            <person name="Yang W.F."/>
            <person name="Lam T.T."/>
            <person name="Chang Q.C."/>
            <person name="Ding S.J."/>
            <person name="Wang X.J."/>
            <person name="Zhu J.G."/>
            <person name="Ruan X.D."/>
            <person name="Zhao L."/>
            <person name="Wei J.T."/>
            <person name="Ye R.Z."/>
            <person name="Que T.C."/>
            <person name="Du C.H."/>
            <person name="Zhou Y.H."/>
            <person name="Cheng J.X."/>
            <person name="Dai P.F."/>
            <person name="Guo W.B."/>
            <person name="Han X.H."/>
            <person name="Huang E.J."/>
            <person name="Li L.F."/>
            <person name="Wei W."/>
            <person name="Gao Y.C."/>
            <person name="Liu J.Z."/>
            <person name="Shao H.Z."/>
            <person name="Wang X."/>
            <person name="Wang C.C."/>
            <person name="Yang T.C."/>
            <person name="Huo Q.B."/>
            <person name="Li W."/>
            <person name="Chen H.Y."/>
            <person name="Chen S.E."/>
            <person name="Zhou L.G."/>
            <person name="Ni X.B."/>
            <person name="Tian J.H."/>
            <person name="Sheng Y."/>
            <person name="Liu T."/>
            <person name="Pan Y.S."/>
            <person name="Xia L.Y."/>
            <person name="Li J."/>
            <person name="Zhao F."/>
            <person name="Cao W.C."/>
        </authorList>
    </citation>
    <scope>NUCLEOTIDE SEQUENCE [LARGE SCALE GENOMIC DNA]</scope>
    <source>
        <strain evidence="2">HaeL-2018</strain>
    </source>
</reference>
<dbReference type="Gene3D" id="3.60.10.10">
    <property type="entry name" value="Endonuclease/exonuclease/phosphatase"/>
    <property type="match status" value="1"/>
</dbReference>
<evidence type="ECO:0000259" key="1">
    <source>
        <dbReference type="Pfam" id="PF14529"/>
    </source>
</evidence>
<gene>
    <name evidence="2" type="ORF">HPB48_012046</name>
</gene>
<dbReference type="GO" id="GO:0003824">
    <property type="term" value="F:catalytic activity"/>
    <property type="evidence" value="ECO:0007669"/>
    <property type="project" value="InterPro"/>
</dbReference>
<dbReference type="VEuPathDB" id="VectorBase:HLOH_047347"/>
<dbReference type="EMBL" id="JABSTR010000005">
    <property type="protein sequence ID" value="KAH9372256.1"/>
    <property type="molecule type" value="Genomic_DNA"/>
</dbReference>
<comment type="caution">
    <text evidence="2">The sequence shown here is derived from an EMBL/GenBank/DDBJ whole genome shotgun (WGS) entry which is preliminary data.</text>
</comment>
<name>A0A9J6GCT9_HAELO</name>
<dbReference type="OrthoDB" id="8067603at2759"/>
<keyword evidence="3" id="KW-1185">Reference proteome</keyword>
<feature type="domain" description="Endonuclease/exonuclease/phosphatase" evidence="1">
    <location>
        <begin position="9"/>
        <end position="107"/>
    </location>
</feature>
<protein>
    <recommendedName>
        <fullName evidence="1">Endonuclease/exonuclease/phosphatase domain-containing protein</fullName>
    </recommendedName>
</protein>
<dbReference type="InterPro" id="IPR005135">
    <property type="entry name" value="Endo/exonuclease/phosphatase"/>
</dbReference>
<dbReference type="Pfam" id="PF14529">
    <property type="entry name" value="Exo_endo_phos_2"/>
    <property type="match status" value="1"/>
</dbReference>
<dbReference type="Proteomes" id="UP000821853">
    <property type="component" value="Chromosome 3"/>
</dbReference>
<accession>A0A9J6GCT9</accession>
<evidence type="ECO:0000313" key="3">
    <source>
        <dbReference type="Proteomes" id="UP000821853"/>
    </source>
</evidence>
<dbReference type="SUPFAM" id="SSF56219">
    <property type="entry name" value="DNase I-like"/>
    <property type="match status" value="1"/>
</dbReference>
<organism evidence="2 3">
    <name type="scientific">Haemaphysalis longicornis</name>
    <name type="common">Bush tick</name>
    <dbReference type="NCBI Taxonomy" id="44386"/>
    <lineage>
        <taxon>Eukaryota</taxon>
        <taxon>Metazoa</taxon>
        <taxon>Ecdysozoa</taxon>
        <taxon>Arthropoda</taxon>
        <taxon>Chelicerata</taxon>
        <taxon>Arachnida</taxon>
        <taxon>Acari</taxon>
        <taxon>Parasitiformes</taxon>
        <taxon>Ixodida</taxon>
        <taxon>Ixodoidea</taxon>
        <taxon>Ixodidae</taxon>
        <taxon>Haemaphysalinae</taxon>
        <taxon>Haemaphysalis</taxon>
    </lineage>
</organism>
<dbReference type="InterPro" id="IPR036691">
    <property type="entry name" value="Endo/exonu/phosph_ase_sf"/>
</dbReference>
<proteinExistence type="predicted"/>
<dbReference type="AlphaFoldDB" id="A0A9J6GCT9"/>
<sequence>MGRRQQDATWVNSLMQTLQGHSVLIGGDFNAWHTTWGYPRNNSRGTQLLVAMRHTRLELLNVPEVPTRIAAFASQRDTTPDLTWASPNLRGIWQTRPDTLGSDHLPIWITLQALQAIPENDRPFRKMGYISYHPK</sequence>
<evidence type="ECO:0000313" key="2">
    <source>
        <dbReference type="EMBL" id="KAH9372256.1"/>
    </source>
</evidence>